<name>A0A9X3ING4_9HYPH</name>
<sequence length="63" mass="7130">MMPQVVMLALLGTLGVITARTLMRTRERVAVRMREAERAMAERPMATLVQDPVTGIYRPCDRV</sequence>
<dbReference type="AlphaFoldDB" id="A0A9X3ING4"/>
<evidence type="ECO:0000313" key="2">
    <source>
        <dbReference type="Proteomes" id="UP001144805"/>
    </source>
</evidence>
<proteinExistence type="predicted"/>
<keyword evidence="2" id="KW-1185">Reference proteome</keyword>
<accession>A0A9X3ING4</accession>
<reference evidence="1" key="1">
    <citation type="submission" date="2022-11" db="EMBL/GenBank/DDBJ databases">
        <title>Biodiversity and phylogenetic relationships of bacteria.</title>
        <authorList>
            <person name="Machado R.A.R."/>
            <person name="Bhat A."/>
            <person name="Loulou A."/>
            <person name="Kallel S."/>
        </authorList>
    </citation>
    <scope>NUCLEOTIDE SEQUENCE</scope>
    <source>
        <strain evidence="1">K-TC2</strain>
    </source>
</reference>
<dbReference type="EMBL" id="JAPKNK010000007">
    <property type="protein sequence ID" value="MCX5570905.1"/>
    <property type="molecule type" value="Genomic_DNA"/>
</dbReference>
<protein>
    <submittedName>
        <fullName evidence="1">Uncharacterized protein</fullName>
    </submittedName>
</protein>
<comment type="caution">
    <text evidence="1">The sequence shown here is derived from an EMBL/GenBank/DDBJ whole genome shotgun (WGS) entry which is preliminary data.</text>
</comment>
<dbReference type="Proteomes" id="UP001144805">
    <property type="component" value="Unassembled WGS sequence"/>
</dbReference>
<gene>
    <name evidence="1" type="ORF">OSH07_16985</name>
</gene>
<dbReference type="RefSeq" id="WP_266339865.1">
    <property type="nucleotide sequence ID" value="NZ_JAPKNK010000007.1"/>
</dbReference>
<organism evidence="1 2">
    <name type="scientific">Kaistia nematophila</name>
    <dbReference type="NCBI Taxonomy" id="2994654"/>
    <lineage>
        <taxon>Bacteria</taxon>
        <taxon>Pseudomonadati</taxon>
        <taxon>Pseudomonadota</taxon>
        <taxon>Alphaproteobacteria</taxon>
        <taxon>Hyphomicrobiales</taxon>
        <taxon>Kaistiaceae</taxon>
        <taxon>Kaistia</taxon>
    </lineage>
</organism>
<evidence type="ECO:0000313" key="1">
    <source>
        <dbReference type="EMBL" id="MCX5570905.1"/>
    </source>
</evidence>